<dbReference type="GO" id="GO:0016616">
    <property type="term" value="F:oxidoreductase activity, acting on the CH-OH group of donors, NAD or NADP as acceptor"/>
    <property type="evidence" value="ECO:0007669"/>
    <property type="project" value="InterPro"/>
</dbReference>
<proteinExistence type="inferred from homology"/>
<accession>A0A450VGL0</accession>
<keyword evidence="3" id="KW-0520">NAD</keyword>
<dbReference type="Pfam" id="PF02826">
    <property type="entry name" value="2-Hacid_dh_C"/>
    <property type="match status" value="1"/>
</dbReference>
<evidence type="ECO:0000313" key="9">
    <source>
        <dbReference type="EMBL" id="VFK07655.1"/>
    </source>
</evidence>
<evidence type="ECO:0000256" key="2">
    <source>
        <dbReference type="ARBA" id="ARBA00023002"/>
    </source>
</evidence>
<organism evidence="7">
    <name type="scientific">Candidatus Kentrum eta</name>
    <dbReference type="NCBI Taxonomy" id="2126337"/>
    <lineage>
        <taxon>Bacteria</taxon>
        <taxon>Pseudomonadati</taxon>
        <taxon>Pseudomonadota</taxon>
        <taxon>Gammaproteobacteria</taxon>
        <taxon>Candidatus Kentrum</taxon>
    </lineage>
</organism>
<evidence type="ECO:0000259" key="5">
    <source>
        <dbReference type="Pfam" id="PF00389"/>
    </source>
</evidence>
<dbReference type="SUPFAM" id="SSF51735">
    <property type="entry name" value="NAD(P)-binding Rossmann-fold domains"/>
    <property type="match status" value="1"/>
</dbReference>
<sequence>MSKDVKPFVVKTDANMDMLRHVQEELDAIARSFTTPDDSESTLIDHVPDADVLVTCYAPVTRKIIEAGKNLKGIVMWGVGYDHIDLAAAGEHGIPVVNCPNYGSQTVADHAFALLLNPARRVGELDREMRKSGWLWPYRKYMGTDVHGKTIGIIGLGKTGTAMAQRCVGFGMEILVYDPYVEKIPEDLKQAGFASLEKIFEKSDFISVHCNLTGETENMIDASLLVRLKPSAFIINVARGRVIEEPALVDALKNGKIAGAGLDVFSEEPLPADHPFLSMENVILTPHLAYFTREADIRLDKECLQAIKDILAGNPLPSLVDLSNPTMPTSDIFD</sequence>
<dbReference type="Pfam" id="PF00389">
    <property type="entry name" value="2-Hacid_dh"/>
    <property type="match status" value="1"/>
</dbReference>
<dbReference type="SUPFAM" id="SSF52283">
    <property type="entry name" value="Formate/glycerate dehydrogenase catalytic domain-like"/>
    <property type="match status" value="1"/>
</dbReference>
<dbReference type="InterPro" id="IPR050857">
    <property type="entry name" value="D-2-hydroxyacid_DH"/>
</dbReference>
<dbReference type="PANTHER" id="PTHR42789:SF1">
    <property type="entry name" value="D-ISOMER SPECIFIC 2-HYDROXYACID DEHYDROGENASE FAMILY PROTEIN (AFU_ORTHOLOGUE AFUA_6G10090)"/>
    <property type="match status" value="1"/>
</dbReference>
<gene>
    <name evidence="8" type="ORF">BECKH772A_GA0070896_104462</name>
    <name evidence="7" type="ORF">BECKH772B_GA0070898_103853</name>
    <name evidence="9" type="ORF">BECKH772C_GA0070978_104422</name>
</gene>
<dbReference type="GO" id="GO:0051287">
    <property type="term" value="F:NAD binding"/>
    <property type="evidence" value="ECO:0007669"/>
    <property type="project" value="InterPro"/>
</dbReference>
<dbReference type="InterPro" id="IPR006139">
    <property type="entry name" value="D-isomer_2_OHA_DH_cat_dom"/>
</dbReference>
<feature type="domain" description="D-isomer specific 2-hydroxyacid dehydrogenase NAD-binding" evidence="6">
    <location>
        <begin position="112"/>
        <end position="289"/>
    </location>
</feature>
<feature type="domain" description="D-isomer specific 2-hydroxyacid dehydrogenase catalytic" evidence="5">
    <location>
        <begin position="31"/>
        <end position="320"/>
    </location>
</feature>
<dbReference type="Gene3D" id="3.40.50.720">
    <property type="entry name" value="NAD(P)-binding Rossmann-like Domain"/>
    <property type="match status" value="2"/>
</dbReference>
<name>A0A450VGL0_9GAMM</name>
<comment type="similarity">
    <text evidence="1 4">Belongs to the D-isomer specific 2-hydroxyacid dehydrogenase family.</text>
</comment>
<dbReference type="PANTHER" id="PTHR42789">
    <property type="entry name" value="D-ISOMER SPECIFIC 2-HYDROXYACID DEHYDROGENASE FAMILY PROTEIN (AFU_ORTHOLOGUE AFUA_6G10090)"/>
    <property type="match status" value="1"/>
</dbReference>
<reference evidence="7" key="1">
    <citation type="submission" date="2019-02" db="EMBL/GenBank/DDBJ databases">
        <authorList>
            <person name="Gruber-Vodicka R. H."/>
            <person name="Seah K. B. B."/>
        </authorList>
    </citation>
    <scope>NUCLEOTIDE SEQUENCE</scope>
    <source>
        <strain evidence="9">BECK_SA2B12</strain>
        <strain evidence="8">BECK_SA2B15</strain>
        <strain evidence="7">BECK_SA2B20</strain>
    </source>
</reference>
<dbReference type="FunFam" id="3.40.50.720:FF:000203">
    <property type="entry name" value="D-3-phosphoglycerate dehydrogenase (SerA)"/>
    <property type="match status" value="1"/>
</dbReference>
<evidence type="ECO:0000256" key="3">
    <source>
        <dbReference type="ARBA" id="ARBA00023027"/>
    </source>
</evidence>
<evidence type="ECO:0000259" key="6">
    <source>
        <dbReference type="Pfam" id="PF02826"/>
    </source>
</evidence>
<dbReference type="CDD" id="cd12173">
    <property type="entry name" value="PGDH_4"/>
    <property type="match status" value="1"/>
</dbReference>
<keyword evidence="2 4" id="KW-0560">Oxidoreductase</keyword>
<dbReference type="InterPro" id="IPR036291">
    <property type="entry name" value="NAD(P)-bd_dom_sf"/>
</dbReference>
<evidence type="ECO:0000313" key="8">
    <source>
        <dbReference type="EMBL" id="VFK04667.1"/>
    </source>
</evidence>
<dbReference type="InterPro" id="IPR006140">
    <property type="entry name" value="D-isomer_DH_NAD-bd"/>
</dbReference>
<evidence type="ECO:0000256" key="4">
    <source>
        <dbReference type="RuleBase" id="RU003719"/>
    </source>
</evidence>
<dbReference type="EMBL" id="CAADFJ010000442">
    <property type="protein sequence ID" value="VFK07655.1"/>
    <property type="molecule type" value="Genomic_DNA"/>
</dbReference>
<evidence type="ECO:0000256" key="1">
    <source>
        <dbReference type="ARBA" id="ARBA00005854"/>
    </source>
</evidence>
<dbReference type="PROSITE" id="PS00671">
    <property type="entry name" value="D_2_HYDROXYACID_DH_3"/>
    <property type="match status" value="1"/>
</dbReference>
<evidence type="ECO:0000313" key="7">
    <source>
        <dbReference type="EMBL" id="VFK03857.1"/>
    </source>
</evidence>
<dbReference type="EMBL" id="CAADFG010000446">
    <property type="protein sequence ID" value="VFK04667.1"/>
    <property type="molecule type" value="Genomic_DNA"/>
</dbReference>
<dbReference type="AlphaFoldDB" id="A0A450VGL0"/>
<dbReference type="InterPro" id="IPR029753">
    <property type="entry name" value="D-isomer_DH_CS"/>
</dbReference>
<dbReference type="EMBL" id="CAADFI010000385">
    <property type="protein sequence ID" value="VFK03857.1"/>
    <property type="molecule type" value="Genomic_DNA"/>
</dbReference>
<protein>
    <submittedName>
        <fullName evidence="7">D-3-phosphoglycerate dehydrogenase</fullName>
    </submittedName>
</protein>